<comment type="catalytic activity">
    <reaction evidence="5 6">
        <text>2 L-glutamate + NADP(+) = L-glutamine + 2-oxoglutarate + NADPH + H(+)</text>
        <dbReference type="Rhea" id="RHEA:15501"/>
        <dbReference type="ChEBI" id="CHEBI:15378"/>
        <dbReference type="ChEBI" id="CHEBI:16810"/>
        <dbReference type="ChEBI" id="CHEBI:29985"/>
        <dbReference type="ChEBI" id="CHEBI:57783"/>
        <dbReference type="ChEBI" id="CHEBI:58349"/>
        <dbReference type="ChEBI" id="CHEBI:58359"/>
        <dbReference type="EC" id="1.4.1.13"/>
    </reaction>
</comment>
<gene>
    <name evidence="9" type="ordered locus">Metbo_0573</name>
</gene>
<dbReference type="eggNOG" id="arCOG00619">
    <property type="taxonomic scope" value="Archaea"/>
</dbReference>
<evidence type="ECO:0000256" key="6">
    <source>
        <dbReference type="PIRNR" id="PIRNR006429"/>
    </source>
</evidence>
<comment type="similarity">
    <text evidence="1 6">Belongs to the glutamate synthase family.</text>
</comment>
<dbReference type="GeneID" id="10277018"/>
<dbReference type="PROSITE" id="PS00198">
    <property type="entry name" value="4FE4S_FER_1"/>
    <property type="match status" value="1"/>
</dbReference>
<dbReference type="EMBL" id="CP002551">
    <property type="protein sequence ID" value="ADZ08824.1"/>
    <property type="molecule type" value="Genomic_DNA"/>
</dbReference>
<dbReference type="Proteomes" id="UP000007490">
    <property type="component" value="Chromosome"/>
</dbReference>
<feature type="binding site" evidence="7">
    <location>
        <position position="40"/>
    </location>
    <ligand>
        <name>[4Fe-4S] cluster</name>
        <dbReference type="ChEBI" id="CHEBI:49883"/>
        <label>1</label>
    </ligand>
</feature>
<keyword evidence="7" id="KW-0408">Iron</keyword>
<keyword evidence="4 6" id="KW-0314">Glutamate biosynthesis</keyword>
<feature type="binding site" evidence="7">
    <location>
        <position position="37"/>
    </location>
    <ligand>
        <name>[4Fe-4S] cluster</name>
        <dbReference type="ChEBI" id="CHEBI:49883"/>
        <label>1</label>
    </ligand>
</feature>
<dbReference type="EC" id="1.4.1.13" evidence="6"/>
<evidence type="ECO:0000313" key="9">
    <source>
        <dbReference type="EMBL" id="ADZ08824.1"/>
    </source>
</evidence>
<feature type="domain" description="4Fe-4S ferredoxin-type" evidence="8">
    <location>
        <begin position="25"/>
        <end position="54"/>
    </location>
</feature>
<dbReference type="Gene3D" id="3.30.70.20">
    <property type="match status" value="1"/>
</dbReference>
<dbReference type="GO" id="GO:0006537">
    <property type="term" value="P:glutamate biosynthetic process"/>
    <property type="evidence" value="ECO:0007669"/>
    <property type="project" value="UniProtKB-KW"/>
</dbReference>
<feature type="binding site" evidence="7">
    <location>
        <position position="64"/>
    </location>
    <ligand>
        <name>[4Fe-4S] cluster</name>
        <dbReference type="ChEBI" id="CHEBI:49883"/>
        <label>2</label>
    </ligand>
</feature>
<dbReference type="SUPFAM" id="SSF51395">
    <property type="entry name" value="FMN-linked oxidoreductases"/>
    <property type="match status" value="1"/>
</dbReference>
<sequence>MPFKVERDHNLCKREFNRPGCCWYMCDNRDEELCKNCYSCFNNCPHDVYEIIDDEPYPLHHENCVGCRICEEMCPNNAIEVNAVPEDRRNVWTQSDIVEIGRKSETGSYKVRGCGATRVIPTFDDLVVIPAQVSRPPIDKYREPCNTKVTLGARFAENPLVIDTPIMIAAMSFGALSKEAKISLAMGATLAGTATNTGEGGMLPEERRYASKLIAQYASGRFGVSAKYLNNSEAVEIKIGQGAKSGMGGHLLGEKVTADVSRIRMIPEGTDALSPARHMDIVGPEDLSMKISQLREITDWKVPIIVKFTSGRVSDDVKIAAKAGADIIVVDGMQGGTGAGPDVVTEHSGVPTIAAIVEADEALKQINLRSKVNLVAGGGIRNGADVAKAIALGADAVYIATAALVSIGCRVCQMCFAGTCRKGIATQNPQLRRRLDYIEGGKRVARYIEAMTEEAVMLTQQAGNTDLLKLEKDDLRALTLESSTLTGVKMAGLEKPFKYKGII</sequence>
<keyword evidence="7" id="KW-0479">Metal-binding</keyword>
<dbReference type="GO" id="GO:0051539">
    <property type="term" value="F:4 iron, 4 sulfur cluster binding"/>
    <property type="evidence" value="ECO:0007669"/>
    <property type="project" value="UniProtKB-KW"/>
</dbReference>
<dbReference type="Pfam" id="PF00037">
    <property type="entry name" value="Fer4"/>
    <property type="match status" value="1"/>
</dbReference>
<dbReference type="InterPro" id="IPR002932">
    <property type="entry name" value="Glu_synthdom"/>
</dbReference>
<dbReference type="PANTHER" id="PTHR43819">
    <property type="entry name" value="ARCHAEAL-TYPE GLUTAMATE SYNTHASE [NADPH]"/>
    <property type="match status" value="1"/>
</dbReference>
<keyword evidence="7" id="KW-0411">Iron-sulfur</keyword>
<feature type="binding site" evidence="7">
    <location>
        <position position="67"/>
    </location>
    <ligand>
        <name>[4Fe-4S] cluster</name>
        <dbReference type="ChEBI" id="CHEBI:49883"/>
        <label>2</label>
    </ligand>
</feature>
<keyword evidence="3 6" id="KW-0560">Oxidoreductase</keyword>
<feature type="binding site" evidence="7">
    <location>
        <position position="70"/>
    </location>
    <ligand>
        <name>[4Fe-4S] cluster</name>
        <dbReference type="ChEBI" id="CHEBI:49883"/>
        <label>2</label>
    </ligand>
</feature>
<feature type="domain" description="4Fe-4S ferredoxin-type" evidence="8">
    <location>
        <begin position="55"/>
        <end position="84"/>
    </location>
</feature>
<comment type="cofactor">
    <cofactor evidence="6">
        <name>FMN</name>
        <dbReference type="ChEBI" id="CHEBI:58210"/>
    </cofactor>
</comment>
<evidence type="ECO:0000256" key="1">
    <source>
        <dbReference type="ARBA" id="ARBA00009716"/>
    </source>
</evidence>
<keyword evidence="2 6" id="KW-0028">Amino-acid biosynthesis</keyword>
<keyword evidence="6" id="KW-0285">Flavoprotein</keyword>
<dbReference type="GO" id="GO:0046872">
    <property type="term" value="F:metal ion binding"/>
    <property type="evidence" value="ECO:0007669"/>
    <property type="project" value="UniProtKB-KW"/>
</dbReference>
<keyword evidence="10" id="KW-1185">Reference proteome</keyword>
<keyword evidence="6" id="KW-0521">NADP</keyword>
<dbReference type="InterPro" id="IPR043578">
    <property type="entry name" value="GltB_archl_type"/>
</dbReference>
<evidence type="ECO:0000256" key="3">
    <source>
        <dbReference type="ARBA" id="ARBA00023002"/>
    </source>
</evidence>
<dbReference type="PANTHER" id="PTHR43819:SF1">
    <property type="entry name" value="ARCHAEAL-TYPE GLUTAMATE SYNTHASE [NADPH]"/>
    <property type="match status" value="1"/>
</dbReference>
<feature type="binding site" evidence="7">
    <location>
        <position position="34"/>
    </location>
    <ligand>
        <name>[4Fe-4S] cluster</name>
        <dbReference type="ChEBI" id="CHEBI:49883"/>
        <label>1</label>
    </ligand>
</feature>
<evidence type="ECO:0000256" key="2">
    <source>
        <dbReference type="ARBA" id="ARBA00022605"/>
    </source>
</evidence>
<name>F0TA01_METLA</name>
<evidence type="ECO:0000256" key="5">
    <source>
        <dbReference type="ARBA" id="ARBA00048151"/>
    </source>
</evidence>
<feature type="binding site" evidence="7">
    <location>
        <position position="74"/>
    </location>
    <ligand>
        <name>[4Fe-4S] cluster</name>
        <dbReference type="ChEBI" id="CHEBI:49883"/>
        <label>1</label>
    </ligand>
</feature>
<dbReference type="KEGG" id="mel:Metbo_0573"/>
<reference evidence="9 10" key="2">
    <citation type="journal article" date="2014" name="Int. J. Syst. Evol. Microbiol.">
        <title>Methanobacterium paludis sp. nov. and a novel strain of Methanobacterium lacus isolated from northern peatlands.</title>
        <authorList>
            <person name="Cadillo-Quiroz H."/>
            <person name="Brauer S.L."/>
            <person name="Goodson N."/>
            <person name="Yavitt J.B."/>
            <person name="Zinder S.H."/>
        </authorList>
    </citation>
    <scope>NUCLEOTIDE SEQUENCE [LARGE SCALE GENOMIC DNA]</scope>
    <source>
        <strain evidence="9 10">AL-21</strain>
    </source>
</reference>
<dbReference type="STRING" id="877455.Metbo_0573"/>
<dbReference type="GO" id="GO:0004355">
    <property type="term" value="F:glutamate synthase (NADPH) activity"/>
    <property type="evidence" value="ECO:0007669"/>
    <property type="project" value="UniProtKB-EC"/>
</dbReference>
<dbReference type="PROSITE" id="PS51379">
    <property type="entry name" value="4FE4S_FER_2"/>
    <property type="match status" value="2"/>
</dbReference>
<dbReference type="PIRSF" id="PIRSF006429">
    <property type="entry name" value="GOGAT_lg_2"/>
    <property type="match status" value="1"/>
</dbReference>
<dbReference type="Pfam" id="PF01645">
    <property type="entry name" value="Glu_synthase"/>
    <property type="match status" value="1"/>
</dbReference>
<evidence type="ECO:0000256" key="7">
    <source>
        <dbReference type="PIRSR" id="PIRSR006429-1"/>
    </source>
</evidence>
<dbReference type="Gene3D" id="3.20.20.70">
    <property type="entry name" value="Aldolase class I"/>
    <property type="match status" value="1"/>
</dbReference>
<evidence type="ECO:0000259" key="8">
    <source>
        <dbReference type="PROSITE" id="PS51379"/>
    </source>
</evidence>
<dbReference type="InterPro" id="IPR017896">
    <property type="entry name" value="4Fe4S_Fe-S-bd"/>
</dbReference>
<keyword evidence="7" id="KW-0004">4Fe-4S</keyword>
<dbReference type="CDD" id="cd02808">
    <property type="entry name" value="GltS_FMN"/>
    <property type="match status" value="1"/>
</dbReference>
<evidence type="ECO:0000256" key="4">
    <source>
        <dbReference type="ARBA" id="ARBA00023164"/>
    </source>
</evidence>
<reference evidence="10" key="1">
    <citation type="submission" date="2011-02" db="EMBL/GenBank/DDBJ databases">
        <title>Complete sequence of Methanobacterium sp. AL-21.</title>
        <authorList>
            <consortium name="US DOE Joint Genome Institute"/>
            <person name="Lucas S."/>
            <person name="Copeland A."/>
            <person name="Lapidus A."/>
            <person name="Cheng J.-F."/>
            <person name="Goodwin L."/>
            <person name="Pitluck S."/>
            <person name="Chertkov O."/>
            <person name="Detter J.C."/>
            <person name="Han C."/>
            <person name="Tapia R."/>
            <person name="Land M."/>
            <person name="Hauser L."/>
            <person name="Kyrpides N."/>
            <person name="Ivanova N."/>
            <person name="Mikhailova N."/>
            <person name="Pagani I."/>
            <person name="Cadillo-Quiroz H."/>
            <person name="Imachi H."/>
            <person name="Zinder S."/>
            <person name="Liu W."/>
            <person name="Woyke T."/>
        </authorList>
    </citation>
    <scope>NUCLEOTIDE SEQUENCE [LARGE SCALE GENOMIC DNA]</scope>
    <source>
        <strain evidence="10">AL-21</strain>
    </source>
</reference>
<dbReference type="PIRSF" id="PIRSF500061">
    <property type="entry name" value="GOGAT_lg2_archl"/>
    <property type="match status" value="1"/>
</dbReference>
<feature type="binding site" evidence="7">
    <location>
        <position position="44"/>
    </location>
    <ligand>
        <name>[4Fe-4S] cluster</name>
        <dbReference type="ChEBI" id="CHEBI:49883"/>
        <label>2</label>
    </ligand>
</feature>
<proteinExistence type="inferred from homology"/>
<dbReference type="InterPro" id="IPR017900">
    <property type="entry name" value="4Fe4S_Fe_S_CS"/>
</dbReference>
<dbReference type="HOGENOM" id="CLU_023342_1_1_2"/>
<dbReference type="AlphaFoldDB" id="F0TA01"/>
<dbReference type="SUPFAM" id="SSF54862">
    <property type="entry name" value="4Fe-4S ferredoxins"/>
    <property type="match status" value="1"/>
</dbReference>
<evidence type="ECO:0000313" key="10">
    <source>
        <dbReference type="Proteomes" id="UP000007490"/>
    </source>
</evidence>
<dbReference type="InterPro" id="IPR024188">
    <property type="entry name" value="GltB"/>
</dbReference>
<dbReference type="InterPro" id="IPR013785">
    <property type="entry name" value="Aldolase_TIM"/>
</dbReference>
<protein>
    <recommendedName>
        <fullName evidence="6">Archaeal glutamate synthase [NADPH]</fullName>
        <ecNumber evidence="6">1.4.1.13</ecNumber>
    </recommendedName>
</protein>
<dbReference type="RefSeq" id="WP_013644175.1">
    <property type="nucleotide sequence ID" value="NC_015216.1"/>
</dbReference>
<dbReference type="OrthoDB" id="2837at2157"/>
<organism evidence="9 10">
    <name type="scientific">Methanobacterium lacus (strain AL-21)</name>
    <dbReference type="NCBI Taxonomy" id="877455"/>
    <lineage>
        <taxon>Archaea</taxon>
        <taxon>Methanobacteriati</taxon>
        <taxon>Methanobacteriota</taxon>
        <taxon>Methanomada group</taxon>
        <taxon>Methanobacteria</taxon>
        <taxon>Methanobacteriales</taxon>
        <taxon>Methanobacteriaceae</taxon>
        <taxon>Methanobacterium</taxon>
    </lineage>
</organism>
<accession>F0TA01</accession>
<keyword evidence="6" id="KW-0288">FMN</keyword>